<dbReference type="Proteomes" id="UP000308382">
    <property type="component" value="Unassembled WGS sequence"/>
</dbReference>
<dbReference type="PROSITE" id="PS51257">
    <property type="entry name" value="PROKAR_LIPOPROTEIN"/>
    <property type="match status" value="1"/>
</dbReference>
<dbReference type="AlphaFoldDB" id="A0A5R8M7D7"/>
<proteinExistence type="predicted"/>
<dbReference type="OrthoDB" id="9807542at2"/>
<comment type="caution">
    <text evidence="1">The sequence shown here is derived from an EMBL/GenBank/DDBJ whole genome shotgun (WGS) entry which is preliminary data.</text>
</comment>
<dbReference type="EMBL" id="VBUK01000003">
    <property type="protein sequence ID" value="TLF45405.1"/>
    <property type="molecule type" value="Genomic_DNA"/>
</dbReference>
<keyword evidence="2" id="KW-1185">Reference proteome</keyword>
<gene>
    <name evidence="1" type="ORF">FEK29_08490</name>
</gene>
<sequence>MKTLPFILLLLLASCKSEPKTEIPTETEIDPTVYTIWKSYGQAHPEVKSNEMPASWFFHDNQKDADRLAALVVQPKKDSFFRA</sequence>
<organism evidence="1 2">
    <name type="scientific">Maribacter aurantiacus</name>
    <dbReference type="NCBI Taxonomy" id="1882343"/>
    <lineage>
        <taxon>Bacteria</taxon>
        <taxon>Pseudomonadati</taxon>
        <taxon>Bacteroidota</taxon>
        <taxon>Flavobacteriia</taxon>
        <taxon>Flavobacteriales</taxon>
        <taxon>Flavobacteriaceae</taxon>
        <taxon>Maribacter</taxon>
    </lineage>
</organism>
<evidence type="ECO:0000313" key="2">
    <source>
        <dbReference type="Proteomes" id="UP000308382"/>
    </source>
</evidence>
<evidence type="ECO:0000313" key="1">
    <source>
        <dbReference type="EMBL" id="TLF45405.1"/>
    </source>
</evidence>
<reference evidence="1 2" key="1">
    <citation type="journal article" date="2017" name="Int. J. Syst. Evol. Microbiol.">
        <title>Maripseudobacter aurantiacus gen. nov., sp. nov., a novel member of the family Flavobacteriaceae isolated from a sedimentation basin.</title>
        <authorList>
            <person name="Chen C."/>
            <person name="Su Y."/>
            <person name="Tao T."/>
            <person name="Fu G."/>
            <person name="Zhang C."/>
            <person name="Sun C."/>
            <person name="Zhang X."/>
            <person name="Wu M."/>
        </authorList>
    </citation>
    <scope>NUCLEOTIDE SEQUENCE [LARGE SCALE GENOMIC DNA]</scope>
    <source>
        <strain evidence="2">CDA4</strain>
    </source>
</reference>
<accession>A0A5R8M7D7</accession>
<protein>
    <submittedName>
        <fullName evidence="1">Uncharacterized protein</fullName>
    </submittedName>
</protein>
<dbReference type="Gene3D" id="3.10.400.10">
    <property type="entry name" value="Sulfate adenylyltransferase"/>
    <property type="match status" value="1"/>
</dbReference>
<dbReference type="RefSeq" id="WP_138257989.1">
    <property type="nucleotide sequence ID" value="NZ_VBUK01000003.1"/>
</dbReference>
<name>A0A5R8M7D7_9FLAO</name>